<dbReference type="Proteomes" id="UP000565724">
    <property type="component" value="Unassembled WGS sequence"/>
</dbReference>
<accession>A0A7Y6A290</accession>
<dbReference type="GO" id="GO:0005737">
    <property type="term" value="C:cytoplasm"/>
    <property type="evidence" value="ECO:0007669"/>
    <property type="project" value="TreeGrafter"/>
</dbReference>
<evidence type="ECO:0000313" key="5">
    <source>
        <dbReference type="Proteomes" id="UP000565724"/>
    </source>
</evidence>
<sequence length="600" mass="61438">MTSPSPSRRPITGLLRLLAVLLTVLGVVAVSAGAAVGPARVERPIGSGPVASFSITTPACAVAGVPFRLTVTARDAAGRAVPSYRGTISFGQGPHDYSGLPETYTFTAADRGRHAFSVTVFTAGGWAFSTHELGDLSVAGTGRGITVRPGRATQLAVAIPPEPIVAGVTVPIEVIAWDDWGNIATSYRGTVAMSTTDPAQGAGVAPARIRFTRADVGRVALELPDGLTLLTPGDHTVTATDVRRPTLTGSTHVVLPEPRTTGPGLNGWGDNEFGQLGDGTLTDRSTPVVTSTVRTWTDVAAGGQHSLALADDGTLWSWGSTDFGQLGRISEEPGVDPGEVGTSSAWTQIEAGSVSSAGIMDDGTLWLWGSLADSSAPVQVPGTGWVDVALGSDHGVGLRSDGTLWTWGRNDSGQLGTGSPEEYVSVPTQVGGGYWAAIAAGADHTLALRADGSLWAWGRNAFGEVGDGTTTTRSTPVPIAPGTAFAAVAAAGDHSAALTADGGLWTWGRNTQGTLGDGTTTDRLVPQQVATDRTWKTVQLGGASAAAIATDGTLWAWGRDSAGQLGDGTAVDRWAPTQVGTAADWTTVSVGTEFMLGLRS</sequence>
<dbReference type="InterPro" id="IPR051553">
    <property type="entry name" value="Ran_GTPase-activating"/>
</dbReference>
<comment type="caution">
    <text evidence="4">The sequence shown here is derived from an EMBL/GenBank/DDBJ whole genome shotgun (WGS) entry which is preliminary data.</text>
</comment>
<dbReference type="Pfam" id="PF25390">
    <property type="entry name" value="WD40_RLD"/>
    <property type="match status" value="1"/>
</dbReference>
<protein>
    <recommendedName>
        <fullName evidence="3">RCC1-like domain-containing protein</fullName>
    </recommendedName>
</protein>
<dbReference type="PROSITE" id="PS50012">
    <property type="entry name" value="RCC1_3"/>
    <property type="match status" value="6"/>
</dbReference>
<proteinExistence type="predicted"/>
<dbReference type="Gene3D" id="2.130.10.30">
    <property type="entry name" value="Regulator of chromosome condensation 1/beta-lactamase-inhibitor protein II"/>
    <property type="match status" value="2"/>
</dbReference>
<dbReference type="PANTHER" id="PTHR45982:SF1">
    <property type="entry name" value="REGULATOR OF CHROMOSOME CONDENSATION"/>
    <property type="match status" value="1"/>
</dbReference>
<evidence type="ECO:0000256" key="2">
    <source>
        <dbReference type="ARBA" id="ARBA00022737"/>
    </source>
</evidence>
<dbReference type="PRINTS" id="PR00633">
    <property type="entry name" value="RCCNDNSATION"/>
</dbReference>
<evidence type="ECO:0000313" key="4">
    <source>
        <dbReference type="EMBL" id="NUU18433.1"/>
    </source>
</evidence>
<dbReference type="InterPro" id="IPR058923">
    <property type="entry name" value="RCC1-like_dom"/>
</dbReference>
<reference evidence="4 5" key="1">
    <citation type="submission" date="2020-05" db="EMBL/GenBank/DDBJ databases">
        <title>Genome Sequencing of Type Strains.</title>
        <authorList>
            <person name="Lemaire J.F."/>
            <person name="Inderbitzin P."/>
            <person name="Gregorio O.A."/>
            <person name="Collins S.B."/>
            <person name="Wespe N."/>
            <person name="Knight-Connoni V."/>
        </authorList>
    </citation>
    <scope>NUCLEOTIDE SEQUENCE [LARGE SCALE GENOMIC DNA]</scope>
    <source>
        <strain evidence="4 5">ATCC 25174</strain>
    </source>
</reference>
<name>A0A7Y6A290_9CELL</name>
<dbReference type="AlphaFoldDB" id="A0A7Y6A290"/>
<feature type="domain" description="RCC1-like" evidence="3">
    <location>
        <begin position="267"/>
        <end position="595"/>
    </location>
</feature>
<dbReference type="InterPro" id="IPR009091">
    <property type="entry name" value="RCC1/BLIP-II"/>
</dbReference>
<evidence type="ECO:0000259" key="3">
    <source>
        <dbReference type="Pfam" id="PF25390"/>
    </source>
</evidence>
<dbReference type="GO" id="GO:0005085">
    <property type="term" value="F:guanyl-nucleotide exchange factor activity"/>
    <property type="evidence" value="ECO:0007669"/>
    <property type="project" value="TreeGrafter"/>
</dbReference>
<keyword evidence="5" id="KW-1185">Reference proteome</keyword>
<dbReference type="PROSITE" id="PS00626">
    <property type="entry name" value="RCC1_2"/>
    <property type="match status" value="2"/>
</dbReference>
<dbReference type="InterPro" id="IPR000408">
    <property type="entry name" value="Reg_chr_condens"/>
</dbReference>
<dbReference type="RefSeq" id="WP_175348356.1">
    <property type="nucleotide sequence ID" value="NZ_JABMCI010000067.1"/>
</dbReference>
<gene>
    <name evidence="4" type="ORF">HP550_14340</name>
</gene>
<dbReference type="PANTHER" id="PTHR45982">
    <property type="entry name" value="REGULATOR OF CHROMOSOME CONDENSATION"/>
    <property type="match status" value="1"/>
</dbReference>
<evidence type="ECO:0000256" key="1">
    <source>
        <dbReference type="ARBA" id="ARBA00022658"/>
    </source>
</evidence>
<dbReference type="EMBL" id="JABMCI010000067">
    <property type="protein sequence ID" value="NUU18433.1"/>
    <property type="molecule type" value="Genomic_DNA"/>
</dbReference>
<keyword evidence="1" id="KW-0344">Guanine-nucleotide releasing factor</keyword>
<dbReference type="SUPFAM" id="SSF50985">
    <property type="entry name" value="RCC1/BLIP-II"/>
    <property type="match status" value="2"/>
</dbReference>
<keyword evidence="2" id="KW-0677">Repeat</keyword>
<organism evidence="4 5">
    <name type="scientific">Cellulomonas humilata</name>
    <dbReference type="NCBI Taxonomy" id="144055"/>
    <lineage>
        <taxon>Bacteria</taxon>
        <taxon>Bacillati</taxon>
        <taxon>Actinomycetota</taxon>
        <taxon>Actinomycetes</taxon>
        <taxon>Micrococcales</taxon>
        <taxon>Cellulomonadaceae</taxon>
        <taxon>Cellulomonas</taxon>
    </lineage>
</organism>